<feature type="compositionally biased region" description="Polar residues" evidence="1">
    <location>
        <begin position="51"/>
        <end position="65"/>
    </location>
</feature>
<dbReference type="Proteomes" id="UP000652761">
    <property type="component" value="Unassembled WGS sequence"/>
</dbReference>
<reference evidence="2" key="1">
    <citation type="submission" date="2017-07" db="EMBL/GenBank/DDBJ databases">
        <title>Taro Niue Genome Assembly and Annotation.</title>
        <authorList>
            <person name="Atibalentja N."/>
            <person name="Keating K."/>
            <person name="Fields C.J."/>
        </authorList>
    </citation>
    <scope>NUCLEOTIDE SEQUENCE</scope>
    <source>
        <strain evidence="2">Niue_2</strain>
        <tissue evidence="2">Leaf</tissue>
    </source>
</reference>
<organism evidence="2 3">
    <name type="scientific">Colocasia esculenta</name>
    <name type="common">Wild taro</name>
    <name type="synonym">Arum esculentum</name>
    <dbReference type="NCBI Taxonomy" id="4460"/>
    <lineage>
        <taxon>Eukaryota</taxon>
        <taxon>Viridiplantae</taxon>
        <taxon>Streptophyta</taxon>
        <taxon>Embryophyta</taxon>
        <taxon>Tracheophyta</taxon>
        <taxon>Spermatophyta</taxon>
        <taxon>Magnoliopsida</taxon>
        <taxon>Liliopsida</taxon>
        <taxon>Araceae</taxon>
        <taxon>Aroideae</taxon>
        <taxon>Colocasieae</taxon>
        <taxon>Colocasia</taxon>
    </lineage>
</organism>
<evidence type="ECO:0000256" key="1">
    <source>
        <dbReference type="SAM" id="MobiDB-lite"/>
    </source>
</evidence>
<feature type="compositionally biased region" description="Basic residues" evidence="1">
    <location>
        <begin position="8"/>
        <end position="18"/>
    </location>
</feature>
<protein>
    <submittedName>
        <fullName evidence="2">Uncharacterized protein</fullName>
    </submittedName>
</protein>
<evidence type="ECO:0000313" key="3">
    <source>
        <dbReference type="Proteomes" id="UP000652761"/>
    </source>
</evidence>
<evidence type="ECO:0000313" key="2">
    <source>
        <dbReference type="EMBL" id="MQM01505.1"/>
    </source>
</evidence>
<keyword evidence="3" id="KW-1185">Reference proteome</keyword>
<accession>A0A843W9H0</accession>
<proteinExistence type="predicted"/>
<feature type="compositionally biased region" description="Basic residues" evidence="1">
    <location>
        <begin position="74"/>
        <end position="85"/>
    </location>
</feature>
<feature type="region of interest" description="Disordered" evidence="1">
    <location>
        <begin position="1"/>
        <end position="31"/>
    </location>
</feature>
<dbReference type="AlphaFoldDB" id="A0A843W9H0"/>
<dbReference type="EMBL" id="NMUH01002689">
    <property type="protein sequence ID" value="MQM01505.1"/>
    <property type="molecule type" value="Genomic_DNA"/>
</dbReference>
<name>A0A843W9H0_COLES</name>
<feature type="region of interest" description="Disordered" evidence="1">
    <location>
        <begin position="43"/>
        <end position="85"/>
    </location>
</feature>
<sequence>METAKIKPIPRLRSRHRGPSQPSRDALPCRCHDQIPTSTIVAFSDRGGFRSNPSENHPKNGETTTQGGGDHAQHARKLVKHPNHP</sequence>
<comment type="caution">
    <text evidence="2">The sequence shown here is derived from an EMBL/GenBank/DDBJ whole genome shotgun (WGS) entry which is preliminary data.</text>
</comment>
<gene>
    <name evidence="2" type="ORF">Taro_034263</name>
</gene>